<protein>
    <submittedName>
        <fullName evidence="3">LytTR family DNA-binding domain-containing protein</fullName>
    </submittedName>
</protein>
<dbReference type="EMBL" id="CP117880">
    <property type="protein sequence ID" value="WDF67510.1"/>
    <property type="molecule type" value="Genomic_DNA"/>
</dbReference>
<dbReference type="InterPro" id="IPR007492">
    <property type="entry name" value="LytTR_DNA-bd_dom"/>
</dbReference>
<feature type="transmembrane region" description="Helical" evidence="1">
    <location>
        <begin position="16"/>
        <end position="36"/>
    </location>
</feature>
<proteinExistence type="predicted"/>
<reference evidence="3 4" key="1">
    <citation type="submission" date="2023-02" db="EMBL/GenBank/DDBJ databases">
        <title>Genome sequence of Sphingobacterium sp. KACC 22765.</title>
        <authorList>
            <person name="Kim S."/>
            <person name="Heo J."/>
            <person name="Kwon S.-W."/>
        </authorList>
    </citation>
    <scope>NUCLEOTIDE SEQUENCE [LARGE SCALE GENOMIC DNA]</scope>
    <source>
        <strain evidence="3 4">KACC 22765</strain>
    </source>
</reference>
<keyword evidence="3" id="KW-0238">DNA-binding</keyword>
<feature type="transmembrane region" description="Helical" evidence="1">
    <location>
        <begin position="132"/>
        <end position="153"/>
    </location>
</feature>
<evidence type="ECO:0000259" key="2">
    <source>
        <dbReference type="SMART" id="SM00850"/>
    </source>
</evidence>
<dbReference type="Pfam" id="PF04397">
    <property type="entry name" value="LytTR"/>
    <property type="match status" value="1"/>
</dbReference>
<keyword evidence="1" id="KW-0812">Transmembrane</keyword>
<dbReference type="Proteomes" id="UP001221558">
    <property type="component" value="Chromosome"/>
</dbReference>
<accession>A0ABY7WGV8</accession>
<keyword evidence="1" id="KW-0472">Membrane</keyword>
<dbReference type="GO" id="GO:0003677">
    <property type="term" value="F:DNA binding"/>
    <property type="evidence" value="ECO:0007669"/>
    <property type="project" value="UniProtKB-KW"/>
</dbReference>
<feature type="transmembrane region" description="Helical" evidence="1">
    <location>
        <begin position="96"/>
        <end position="120"/>
    </location>
</feature>
<keyword evidence="4" id="KW-1185">Reference proteome</keyword>
<dbReference type="Gene3D" id="2.40.50.1020">
    <property type="entry name" value="LytTr DNA-binding domain"/>
    <property type="match status" value="1"/>
</dbReference>
<gene>
    <name evidence="3" type="ORF">PQ465_14520</name>
</gene>
<evidence type="ECO:0000313" key="3">
    <source>
        <dbReference type="EMBL" id="WDF67510.1"/>
    </source>
</evidence>
<dbReference type="RefSeq" id="WP_274266238.1">
    <property type="nucleotide sequence ID" value="NZ_CP117880.1"/>
</dbReference>
<feature type="domain" description="HTH LytTR-type" evidence="2">
    <location>
        <begin position="200"/>
        <end position="303"/>
    </location>
</feature>
<evidence type="ECO:0000256" key="1">
    <source>
        <dbReference type="SAM" id="Phobius"/>
    </source>
</evidence>
<dbReference type="SMART" id="SM00850">
    <property type="entry name" value="LytTR"/>
    <property type="match status" value="1"/>
</dbReference>
<sequence length="304" mass="35896">MNLEYEIKQYFNRESLVYFPIPAQLLLSLMFTYFLFNPIANFLLLEGIVTFYYWTGFLAVLLLSSAALNLALQFTRHFDEKLPWIFYFQKRLIHQLLFSVLLPTLLIAFVLFLFCLWIEKDFIWTLTYLKDAFVFTLMFMLIVNLICMGWFLYKFAAYILHIYSQQAHRMTELERQSNVGIGAKALSAPYLSVLRVRFGLREEAVQTKDILLLRASAAGRQCFVKTSDSYFNFEENLESLATLLDPTQFYKVNRRYIVNRELINGYVVLKNRKIQLQLIAGYQTGADITVSREQAKYFINWFEK</sequence>
<name>A0ABY7WGV8_9SPHI</name>
<keyword evidence="1" id="KW-1133">Transmembrane helix</keyword>
<feature type="transmembrane region" description="Helical" evidence="1">
    <location>
        <begin position="51"/>
        <end position="75"/>
    </location>
</feature>
<evidence type="ECO:0000313" key="4">
    <source>
        <dbReference type="Proteomes" id="UP001221558"/>
    </source>
</evidence>
<organism evidence="3 4">
    <name type="scientific">Sphingobacterium oryzagri</name>
    <dbReference type="NCBI Taxonomy" id="3025669"/>
    <lineage>
        <taxon>Bacteria</taxon>
        <taxon>Pseudomonadati</taxon>
        <taxon>Bacteroidota</taxon>
        <taxon>Sphingobacteriia</taxon>
        <taxon>Sphingobacteriales</taxon>
        <taxon>Sphingobacteriaceae</taxon>
        <taxon>Sphingobacterium</taxon>
    </lineage>
</organism>